<organism evidence="1">
    <name type="scientific">Xenorhabdus bovienii str. Intermedium</name>
    <dbReference type="NCBI Taxonomy" id="1379677"/>
    <lineage>
        <taxon>Bacteria</taxon>
        <taxon>Pseudomonadati</taxon>
        <taxon>Pseudomonadota</taxon>
        <taxon>Gammaproteobacteria</taxon>
        <taxon>Enterobacterales</taxon>
        <taxon>Morganellaceae</taxon>
        <taxon>Xenorhabdus</taxon>
    </lineage>
</organism>
<proteinExistence type="predicted"/>
<name>A0A077QHB0_XENBV</name>
<sequence>MFVMPTAASYLVFSVHTEITRMRHMIFMQINSVLRTYGDYPQQNL</sequence>
<dbReference type="Proteomes" id="UP000028480">
    <property type="component" value="Unassembled WGS sequence"/>
</dbReference>
<dbReference type="AlphaFoldDB" id="A0A077QHB0"/>
<dbReference type="HOGENOM" id="CLU_3207046_0_0_6"/>
<dbReference type="EMBL" id="CBTB010000142">
    <property type="protein sequence ID" value="CDH32809.1"/>
    <property type="molecule type" value="Genomic_DNA"/>
</dbReference>
<protein>
    <submittedName>
        <fullName evidence="1">Uncharacterized protein</fullName>
    </submittedName>
</protein>
<reference evidence="1" key="1">
    <citation type="submission" date="2013-07" db="EMBL/GenBank/DDBJ databases">
        <title>Sub-species coevolution in mutualistic symbiosis.</title>
        <authorList>
            <person name="Murfin K."/>
            <person name="Klassen J."/>
            <person name="Lee M."/>
            <person name="Forst S."/>
            <person name="Stock P."/>
            <person name="Goodrich-Blair H."/>
        </authorList>
    </citation>
    <scope>NUCLEOTIDE SEQUENCE [LARGE SCALE GENOMIC DNA]</scope>
    <source>
        <strain evidence="1">Intermedium</strain>
    </source>
</reference>
<comment type="caution">
    <text evidence="1">The sequence shown here is derived from an EMBL/GenBank/DDBJ whole genome shotgun (WGS) entry which is preliminary data.</text>
</comment>
<evidence type="ECO:0000313" key="1">
    <source>
        <dbReference type="EMBL" id="CDH32809.1"/>
    </source>
</evidence>
<accession>A0A077QHB0</accession>
<gene>
    <name evidence="1" type="ORF">XBI1_2260030</name>
</gene>